<keyword evidence="4 5" id="KW-0472">Membrane</keyword>
<name>A0A161HHH9_9ASCO</name>
<evidence type="ECO:0000256" key="5">
    <source>
        <dbReference type="SAM" id="Phobius"/>
    </source>
</evidence>
<dbReference type="OrthoDB" id="4094544at2759"/>
<dbReference type="PANTHER" id="PTHR23502">
    <property type="entry name" value="MAJOR FACILITATOR SUPERFAMILY"/>
    <property type="match status" value="1"/>
</dbReference>
<dbReference type="GO" id="GO:0015244">
    <property type="term" value="F:fluconazole transmembrane transporter activity"/>
    <property type="evidence" value="ECO:0007669"/>
    <property type="project" value="TreeGrafter"/>
</dbReference>
<protein>
    <submittedName>
        <fullName evidence="7">Flr1p</fullName>
    </submittedName>
</protein>
<feature type="domain" description="Major facilitator superfamily (MFS) profile" evidence="6">
    <location>
        <begin position="128"/>
        <end position="273"/>
    </location>
</feature>
<dbReference type="AlphaFoldDB" id="A0A161HHH9"/>
<keyword evidence="8" id="KW-1185">Reference proteome</keyword>
<dbReference type="GO" id="GO:1990961">
    <property type="term" value="P:xenobiotic detoxification by transmembrane export across the plasma membrane"/>
    <property type="evidence" value="ECO:0007669"/>
    <property type="project" value="TreeGrafter"/>
</dbReference>
<keyword evidence="3 5" id="KW-1133">Transmembrane helix</keyword>
<gene>
    <name evidence="7" type="primary">FLR1</name>
    <name evidence="7" type="ORF">AWJ20_3118</name>
</gene>
<feature type="transmembrane region" description="Helical" evidence="5">
    <location>
        <begin position="158"/>
        <end position="182"/>
    </location>
</feature>
<feature type="transmembrane region" description="Helical" evidence="5">
    <location>
        <begin position="126"/>
        <end position="146"/>
    </location>
</feature>
<evidence type="ECO:0000256" key="4">
    <source>
        <dbReference type="ARBA" id="ARBA00023136"/>
    </source>
</evidence>
<dbReference type="PROSITE" id="PS50850">
    <property type="entry name" value="MFS"/>
    <property type="match status" value="1"/>
</dbReference>
<dbReference type="GO" id="GO:0005886">
    <property type="term" value="C:plasma membrane"/>
    <property type="evidence" value="ECO:0007669"/>
    <property type="project" value="TreeGrafter"/>
</dbReference>
<dbReference type="InterPro" id="IPR036259">
    <property type="entry name" value="MFS_trans_sf"/>
</dbReference>
<keyword evidence="2 5" id="KW-0812">Transmembrane</keyword>
<evidence type="ECO:0000313" key="7">
    <source>
        <dbReference type="EMBL" id="ANB15490.1"/>
    </source>
</evidence>
<comment type="subcellular location">
    <subcellularLocation>
        <location evidence="1">Membrane</location>
        <topology evidence="1">Multi-pass membrane protein</topology>
    </subcellularLocation>
</comment>
<evidence type="ECO:0000256" key="3">
    <source>
        <dbReference type="ARBA" id="ARBA00022989"/>
    </source>
</evidence>
<dbReference type="Proteomes" id="UP000189580">
    <property type="component" value="Chromosome b"/>
</dbReference>
<proteinExistence type="predicted"/>
<dbReference type="InterPro" id="IPR011701">
    <property type="entry name" value="MFS"/>
</dbReference>
<dbReference type="GeneID" id="30035105"/>
<evidence type="ECO:0000313" key="8">
    <source>
        <dbReference type="Proteomes" id="UP000189580"/>
    </source>
</evidence>
<organism evidence="7 8">
    <name type="scientific">Sugiyamaella lignohabitans</name>
    <dbReference type="NCBI Taxonomy" id="796027"/>
    <lineage>
        <taxon>Eukaryota</taxon>
        <taxon>Fungi</taxon>
        <taxon>Dikarya</taxon>
        <taxon>Ascomycota</taxon>
        <taxon>Saccharomycotina</taxon>
        <taxon>Dipodascomycetes</taxon>
        <taxon>Dipodascales</taxon>
        <taxon>Trichomonascaceae</taxon>
        <taxon>Sugiyamaella</taxon>
    </lineage>
</organism>
<dbReference type="Gene3D" id="1.20.1720.10">
    <property type="entry name" value="Multidrug resistance protein D"/>
    <property type="match status" value="1"/>
</dbReference>
<sequence>MTYVENFRNTLVVDILEAFGLVKLSSNFAPQPETQPQLQATLSNTSVLLDKNGEDNNSSEIPVGFSNAEMTTEVAVDAEKKVESNGIPGLFTPSEERPEPVDPFLVDWNGPNDPEHPHNWPRWKRAMVVFQVMLLSCVTYMGSSIYTPGQLAIQEEFGVGHVVATLNLSIYVLGYGLGPMIFSPLSEEATFGRNIIYMVTLFLFFILQIPAALATNIGGLIVVRFITGVLSSPAISTGGATLGDIVSSSHTLPRLIGAWACGAVAAPGKFLCR</sequence>
<evidence type="ECO:0000256" key="1">
    <source>
        <dbReference type="ARBA" id="ARBA00004141"/>
    </source>
</evidence>
<feature type="transmembrane region" description="Helical" evidence="5">
    <location>
        <begin position="194"/>
        <end position="213"/>
    </location>
</feature>
<evidence type="ECO:0000256" key="2">
    <source>
        <dbReference type="ARBA" id="ARBA00022692"/>
    </source>
</evidence>
<reference evidence="7 8" key="1">
    <citation type="submission" date="2016-02" db="EMBL/GenBank/DDBJ databases">
        <title>Complete genome sequence and transcriptome regulation of the pentose utilising yeast Sugiyamaella lignohabitans.</title>
        <authorList>
            <person name="Bellasio M."/>
            <person name="Peymann A."/>
            <person name="Valli M."/>
            <person name="Sipitzky M."/>
            <person name="Graf A."/>
            <person name="Sauer M."/>
            <person name="Marx H."/>
            <person name="Mattanovich D."/>
        </authorList>
    </citation>
    <scope>NUCLEOTIDE SEQUENCE [LARGE SCALE GENOMIC DNA]</scope>
    <source>
        <strain evidence="7 8">CBS 10342</strain>
    </source>
</reference>
<dbReference type="KEGG" id="slb:AWJ20_3118"/>
<accession>A0A161HHH9</accession>
<dbReference type="PANTHER" id="PTHR23502:SF23">
    <property type="entry name" value="FLUCONAZOLE RESISTANCE PROTEIN 1"/>
    <property type="match status" value="1"/>
</dbReference>
<dbReference type="InterPro" id="IPR020846">
    <property type="entry name" value="MFS_dom"/>
</dbReference>
<dbReference type="SUPFAM" id="SSF103473">
    <property type="entry name" value="MFS general substrate transporter"/>
    <property type="match status" value="1"/>
</dbReference>
<dbReference type="EMBL" id="CP014503">
    <property type="protein sequence ID" value="ANB15490.1"/>
    <property type="molecule type" value="Genomic_DNA"/>
</dbReference>
<evidence type="ECO:0000259" key="6">
    <source>
        <dbReference type="PROSITE" id="PS50850"/>
    </source>
</evidence>
<dbReference type="RefSeq" id="XP_018737967.1">
    <property type="nucleotide sequence ID" value="XM_018880116.1"/>
</dbReference>
<dbReference type="Pfam" id="PF07690">
    <property type="entry name" value="MFS_1"/>
    <property type="match status" value="1"/>
</dbReference>